<dbReference type="Proteomes" id="UP000198415">
    <property type="component" value="Unassembled WGS sequence"/>
</dbReference>
<dbReference type="AlphaFoldDB" id="A0A238UTN4"/>
<dbReference type="EMBL" id="FZNR01000001">
    <property type="protein sequence ID" value="SNR25525.1"/>
    <property type="molecule type" value="Genomic_DNA"/>
</dbReference>
<feature type="region of interest" description="Disordered" evidence="1">
    <location>
        <begin position="25"/>
        <end position="75"/>
    </location>
</feature>
<keyword evidence="3" id="KW-1185">Reference proteome</keyword>
<sequence>MTCLSLLVLIGICVALAAWVNRGNQRSVQGPTRPRGGPAVGYQPHRPATKQRSKPARKSGPPAGPAPNRAVGLSKAQTQAVLKRALGAAREAEQQRLRALVLEQERRIAARLRQGQGALDFAELRALHEKSWQTADLAKASLDGARSTEQAISETIRATHRAIETEQARGGRGVPAMRQALDALHVDRDVVRTYRDRYRQDLDRLNQETGRLRDSIGANCGEQGRRWYQTRMERKARREGRL</sequence>
<accession>A0A238UTN4</accession>
<feature type="compositionally biased region" description="Basic residues" evidence="1">
    <location>
        <begin position="47"/>
        <end position="57"/>
    </location>
</feature>
<evidence type="ECO:0000313" key="2">
    <source>
        <dbReference type="EMBL" id="SNR25525.1"/>
    </source>
</evidence>
<organism evidence="2 3">
    <name type="scientific">Actinoplanes regularis</name>
    <dbReference type="NCBI Taxonomy" id="52697"/>
    <lineage>
        <taxon>Bacteria</taxon>
        <taxon>Bacillati</taxon>
        <taxon>Actinomycetota</taxon>
        <taxon>Actinomycetes</taxon>
        <taxon>Micromonosporales</taxon>
        <taxon>Micromonosporaceae</taxon>
        <taxon>Actinoplanes</taxon>
    </lineage>
</organism>
<evidence type="ECO:0000313" key="3">
    <source>
        <dbReference type="Proteomes" id="UP000198415"/>
    </source>
</evidence>
<name>A0A238UTN4_9ACTN</name>
<gene>
    <name evidence="2" type="ORF">SAMN06264365_101155</name>
</gene>
<reference evidence="2 3" key="1">
    <citation type="submission" date="2017-06" db="EMBL/GenBank/DDBJ databases">
        <authorList>
            <person name="Kim H.J."/>
            <person name="Triplett B.A."/>
        </authorList>
    </citation>
    <scope>NUCLEOTIDE SEQUENCE [LARGE SCALE GENOMIC DNA]</scope>
    <source>
        <strain evidence="2 3">DSM 43151</strain>
    </source>
</reference>
<proteinExistence type="predicted"/>
<protein>
    <submittedName>
        <fullName evidence="2">Uncharacterized protein</fullName>
    </submittedName>
</protein>
<evidence type="ECO:0000256" key="1">
    <source>
        <dbReference type="SAM" id="MobiDB-lite"/>
    </source>
</evidence>